<gene>
    <name evidence="1" type="ORF">S06H3_23153</name>
</gene>
<dbReference type="EMBL" id="BARV01012527">
    <property type="protein sequence ID" value="GAI04790.1"/>
    <property type="molecule type" value="Genomic_DNA"/>
</dbReference>
<dbReference type="AlphaFoldDB" id="X1LQV6"/>
<organism evidence="1">
    <name type="scientific">marine sediment metagenome</name>
    <dbReference type="NCBI Taxonomy" id="412755"/>
    <lineage>
        <taxon>unclassified sequences</taxon>
        <taxon>metagenomes</taxon>
        <taxon>ecological metagenomes</taxon>
    </lineage>
</organism>
<sequence>MAKSTEGKYNLAGRTGEWAKLKLAAEIKVSVIGKLIKPLPLRPAPKSDLTGDEAIRTFKRLQKNSKTYILRAAFRDKAGKLVPIFSDHRLTPGDLSLKWDAAKKKWKGTEDPRIWKMGKGFPHGKHGEYAYGNTYAKKLDPGPRMGTIVTVRPISMRKFAAEGKTMYSWMFPNLR</sequence>
<reference evidence="1" key="1">
    <citation type="journal article" date="2014" name="Front. Microbiol.">
        <title>High frequency of phylogenetically diverse reductive dehalogenase-homologous genes in deep subseafloor sedimentary metagenomes.</title>
        <authorList>
            <person name="Kawai M."/>
            <person name="Futagami T."/>
            <person name="Toyoda A."/>
            <person name="Takaki Y."/>
            <person name="Nishi S."/>
            <person name="Hori S."/>
            <person name="Arai W."/>
            <person name="Tsubouchi T."/>
            <person name="Morono Y."/>
            <person name="Uchiyama I."/>
            <person name="Ito T."/>
            <person name="Fujiyama A."/>
            <person name="Inagaki F."/>
            <person name="Takami H."/>
        </authorList>
    </citation>
    <scope>NUCLEOTIDE SEQUENCE</scope>
    <source>
        <strain evidence="1">Expedition CK06-06</strain>
    </source>
</reference>
<evidence type="ECO:0000313" key="1">
    <source>
        <dbReference type="EMBL" id="GAI04790.1"/>
    </source>
</evidence>
<accession>X1LQV6</accession>
<feature type="non-terminal residue" evidence="1">
    <location>
        <position position="175"/>
    </location>
</feature>
<protein>
    <submittedName>
        <fullName evidence="1">Uncharacterized protein</fullName>
    </submittedName>
</protein>
<proteinExistence type="predicted"/>
<name>X1LQV6_9ZZZZ</name>
<comment type="caution">
    <text evidence="1">The sequence shown here is derived from an EMBL/GenBank/DDBJ whole genome shotgun (WGS) entry which is preliminary data.</text>
</comment>